<keyword evidence="7 11" id="KW-0539">Nucleus</keyword>
<feature type="compositionally biased region" description="Low complexity" evidence="12">
    <location>
        <begin position="304"/>
        <end position="335"/>
    </location>
</feature>
<dbReference type="EMBL" id="NHYE01005668">
    <property type="protein sequence ID" value="PPQ64334.1"/>
    <property type="molecule type" value="Genomic_DNA"/>
</dbReference>
<dbReference type="Gene3D" id="6.10.140.1740">
    <property type="match status" value="1"/>
</dbReference>
<gene>
    <name evidence="14" type="ORF">CVT26_002217</name>
</gene>
<reference evidence="14 15" key="1">
    <citation type="journal article" date="2018" name="Evol. Lett.">
        <title>Horizontal gene cluster transfer increased hallucinogenic mushroom diversity.</title>
        <authorList>
            <person name="Reynolds H.T."/>
            <person name="Vijayakumar V."/>
            <person name="Gluck-Thaler E."/>
            <person name="Korotkin H.B."/>
            <person name="Matheny P.B."/>
            <person name="Slot J.C."/>
        </authorList>
    </citation>
    <scope>NUCLEOTIDE SEQUENCE [LARGE SCALE GENOMIC DNA]</scope>
    <source>
        <strain evidence="14 15">SRW20</strain>
    </source>
</reference>
<feature type="binding site" evidence="9">
    <location>
        <position position="478"/>
    </location>
    <ligand>
        <name>Zn(2+)</name>
        <dbReference type="ChEBI" id="CHEBI:29105"/>
        <label>2</label>
    </ligand>
</feature>
<dbReference type="AlphaFoldDB" id="A0A409VBI1"/>
<evidence type="ECO:0000256" key="8">
    <source>
        <dbReference type="PIRSR" id="PIRSR628651-50"/>
    </source>
</evidence>
<dbReference type="Proteomes" id="UP000284706">
    <property type="component" value="Unassembled WGS sequence"/>
</dbReference>
<comment type="subunit">
    <text evidence="11">Component of an histone acetyltransferase complex. Interacts with H3K4me3 and to a lesser extent with H3K4me2.</text>
</comment>
<organism evidence="14 15">
    <name type="scientific">Gymnopilus dilepis</name>
    <dbReference type="NCBI Taxonomy" id="231916"/>
    <lineage>
        <taxon>Eukaryota</taxon>
        <taxon>Fungi</taxon>
        <taxon>Dikarya</taxon>
        <taxon>Basidiomycota</taxon>
        <taxon>Agaricomycotina</taxon>
        <taxon>Agaricomycetes</taxon>
        <taxon>Agaricomycetidae</taxon>
        <taxon>Agaricales</taxon>
        <taxon>Agaricineae</taxon>
        <taxon>Hymenogastraceae</taxon>
        <taxon>Gymnopilus</taxon>
    </lineage>
</organism>
<comment type="subcellular location">
    <subcellularLocation>
        <location evidence="1 11">Nucleus</location>
    </subcellularLocation>
</comment>
<evidence type="ECO:0000256" key="5">
    <source>
        <dbReference type="ARBA" id="ARBA00022833"/>
    </source>
</evidence>
<proteinExistence type="inferred from homology"/>
<dbReference type="SMART" id="SM01408">
    <property type="entry name" value="ING"/>
    <property type="match status" value="1"/>
</dbReference>
<dbReference type="InterPro" id="IPR028651">
    <property type="entry name" value="ING_fam"/>
</dbReference>
<feature type="binding site" evidence="9">
    <location>
        <position position="503"/>
    </location>
    <ligand>
        <name>Zn(2+)</name>
        <dbReference type="ChEBI" id="CHEBI:29105"/>
        <label>2</label>
    </ligand>
</feature>
<evidence type="ECO:0000259" key="13">
    <source>
        <dbReference type="PROSITE" id="PS50016"/>
    </source>
</evidence>
<dbReference type="GO" id="GO:0000785">
    <property type="term" value="C:chromatin"/>
    <property type="evidence" value="ECO:0007669"/>
    <property type="project" value="UniProtKB-ARBA"/>
</dbReference>
<evidence type="ECO:0000256" key="12">
    <source>
        <dbReference type="SAM" id="MobiDB-lite"/>
    </source>
</evidence>
<dbReference type="SMART" id="SM00249">
    <property type="entry name" value="PHD"/>
    <property type="match status" value="1"/>
</dbReference>
<dbReference type="GO" id="GO:0006325">
    <property type="term" value="P:chromatin organization"/>
    <property type="evidence" value="ECO:0007669"/>
    <property type="project" value="UniProtKB-KW"/>
</dbReference>
<dbReference type="InterPro" id="IPR019786">
    <property type="entry name" value="Zinc_finger_PHD-type_CS"/>
</dbReference>
<keyword evidence="4 10" id="KW-0863">Zinc-finger</keyword>
<evidence type="ECO:0000256" key="6">
    <source>
        <dbReference type="ARBA" id="ARBA00022853"/>
    </source>
</evidence>
<comment type="function">
    <text evidence="11">Component of an histone acetyltransferase complex.</text>
</comment>
<dbReference type="InterPro" id="IPR024610">
    <property type="entry name" value="ING_N_histone-binding"/>
</dbReference>
<feature type="domain" description="PHD-type" evidence="13">
    <location>
        <begin position="457"/>
        <end position="506"/>
    </location>
</feature>
<evidence type="ECO:0000313" key="14">
    <source>
        <dbReference type="EMBL" id="PPQ64334.1"/>
    </source>
</evidence>
<feature type="binding site" evidence="9">
    <location>
        <position position="487"/>
    </location>
    <ligand>
        <name>Zn(2+)</name>
        <dbReference type="ChEBI" id="CHEBI:29105"/>
        <label>1</label>
    </ligand>
</feature>
<evidence type="ECO:0000256" key="9">
    <source>
        <dbReference type="PIRSR" id="PIRSR628651-51"/>
    </source>
</evidence>
<dbReference type="InterPro" id="IPR013083">
    <property type="entry name" value="Znf_RING/FYVE/PHD"/>
</dbReference>
<keyword evidence="5 9" id="KW-0862">Zinc</keyword>
<protein>
    <recommendedName>
        <fullName evidence="11">Chromatin modification-related protein</fullName>
    </recommendedName>
</protein>
<accession>A0A409VBI1</accession>
<feature type="region of interest" description="Disordered" evidence="12">
    <location>
        <begin position="44"/>
        <end position="68"/>
    </location>
</feature>
<dbReference type="GO" id="GO:0005634">
    <property type="term" value="C:nucleus"/>
    <property type="evidence" value="ECO:0007669"/>
    <property type="project" value="UniProtKB-SubCell"/>
</dbReference>
<dbReference type="PROSITE" id="PS01359">
    <property type="entry name" value="ZF_PHD_1"/>
    <property type="match status" value="1"/>
</dbReference>
<dbReference type="PANTHER" id="PTHR10333:SF42">
    <property type="entry name" value="INHIBITOR OF GROWTH PROTEIN 5"/>
    <property type="match status" value="1"/>
</dbReference>
<evidence type="ECO:0000256" key="10">
    <source>
        <dbReference type="PROSITE-ProRule" id="PRU00146"/>
    </source>
</evidence>
<feature type="site" description="Histone H3K4me3 binding" evidence="8">
    <location>
        <position position="474"/>
    </location>
</feature>
<dbReference type="PANTHER" id="PTHR10333">
    <property type="entry name" value="INHIBITOR OF GROWTH PROTEIN"/>
    <property type="match status" value="1"/>
</dbReference>
<evidence type="ECO:0000256" key="2">
    <source>
        <dbReference type="ARBA" id="ARBA00010210"/>
    </source>
</evidence>
<evidence type="ECO:0000256" key="1">
    <source>
        <dbReference type="ARBA" id="ARBA00004123"/>
    </source>
</evidence>
<feature type="site" description="Histone H3K4me3 binding" evidence="8">
    <location>
        <position position="482"/>
    </location>
</feature>
<sequence>MPSYFAAPSSPTFGFFPTGSTSPNAFAGFHQNPRETHNMFAAFSSSGTKTSGSQQTQGGKASPSAMPSESVLDTPYTLALLAEYTHTLDALPIDLSRSFADLRELDAVLSSSVSSITAKIQTLTAMIEDGKAPKKDRLWLLTEIADEAHRLKYGGEDKIRVACHAADNLKSHSNHLRTLAEHIPGFDSSVLERKTVYPHVSERSYMPATTMETGRRRRGVLGSLMTNPDPSPAKRKRVAKDDDLDVVNSRTPKKAANGETTSRARNNARAKKNERAISPSESIVSVTSHLPPQIGHSTSGRGGNNSSNARSGNPSASGANKRARASANNNSNRNATPLANEAYSATHDPHTNGHINGSRRAVADVYNVPPSASHPSLPQPYQNGNGHLTNGYEVNGISHTIAQEWNIPHAQQLEGPGMPVARSASIHSTATSMPIVAAAVVESTDAGDGDADGDDGRTYCFCEGVSYGEMIACDDSHCEREWFHLRCIGLEVAPEGRWFCDACKNRKSKKSVRGGKRRNGGNRAAAKG</sequence>
<comment type="caution">
    <text evidence="14">The sequence shown here is derived from an EMBL/GenBank/DDBJ whole genome shotgun (WGS) entry which is preliminary data.</text>
</comment>
<dbReference type="PROSITE" id="PS50016">
    <property type="entry name" value="ZF_PHD_2"/>
    <property type="match status" value="1"/>
</dbReference>
<dbReference type="InterPro" id="IPR011011">
    <property type="entry name" value="Znf_FYVE_PHD"/>
</dbReference>
<dbReference type="Pfam" id="PF12998">
    <property type="entry name" value="ING"/>
    <property type="match status" value="1"/>
</dbReference>
<feature type="compositionally biased region" description="Polar residues" evidence="12">
    <location>
        <begin position="279"/>
        <end position="298"/>
    </location>
</feature>
<evidence type="ECO:0000256" key="11">
    <source>
        <dbReference type="RuleBase" id="RU361213"/>
    </source>
</evidence>
<dbReference type="STRING" id="231916.A0A409VBI1"/>
<comment type="similarity">
    <text evidence="2 11">Belongs to the ING family.</text>
</comment>
<feature type="binding site" evidence="9">
    <location>
        <position position="460"/>
    </location>
    <ligand>
        <name>Zn(2+)</name>
        <dbReference type="ChEBI" id="CHEBI:29105"/>
        <label>1</label>
    </ligand>
</feature>
<feature type="site" description="Histone H3K4me3 binding" evidence="8">
    <location>
        <position position="470"/>
    </location>
</feature>
<keyword evidence="15" id="KW-1185">Reference proteome</keyword>
<dbReference type="InterPro" id="IPR019787">
    <property type="entry name" value="Znf_PHD-finger"/>
</dbReference>
<keyword evidence="3 9" id="KW-0479">Metal-binding</keyword>
<feature type="compositionally biased region" description="Low complexity" evidence="12">
    <location>
        <begin position="44"/>
        <end position="62"/>
    </location>
</feature>
<dbReference type="InParanoid" id="A0A409VBI1"/>
<feature type="binding site" evidence="9">
    <location>
        <position position="484"/>
    </location>
    <ligand>
        <name>Zn(2+)</name>
        <dbReference type="ChEBI" id="CHEBI:29105"/>
        <label>1</label>
    </ligand>
</feature>
<feature type="binding site" evidence="9">
    <location>
        <position position="500"/>
    </location>
    <ligand>
        <name>Zn(2+)</name>
        <dbReference type="ChEBI" id="CHEBI:29105"/>
        <label>2</label>
    </ligand>
</feature>
<dbReference type="GO" id="GO:0006355">
    <property type="term" value="P:regulation of DNA-templated transcription"/>
    <property type="evidence" value="ECO:0007669"/>
    <property type="project" value="TreeGrafter"/>
</dbReference>
<evidence type="ECO:0000256" key="7">
    <source>
        <dbReference type="ARBA" id="ARBA00023242"/>
    </source>
</evidence>
<feature type="site" description="Histone H3K4me3 binding" evidence="8">
    <location>
        <position position="459"/>
    </location>
</feature>
<evidence type="ECO:0000256" key="3">
    <source>
        <dbReference type="ARBA" id="ARBA00022723"/>
    </source>
</evidence>
<evidence type="ECO:0000313" key="15">
    <source>
        <dbReference type="Proteomes" id="UP000284706"/>
    </source>
</evidence>
<comment type="domain">
    <text evidence="11">The PHD-type zinc finger mediates the binding to H3K4me3.</text>
</comment>
<feature type="binding site" evidence="9">
    <location>
        <position position="473"/>
    </location>
    <ligand>
        <name>Zn(2+)</name>
        <dbReference type="ChEBI" id="CHEBI:29105"/>
        <label>2</label>
    </ligand>
</feature>
<keyword evidence="6 11" id="KW-0156">Chromatin regulator</keyword>
<dbReference type="SUPFAM" id="SSF57903">
    <property type="entry name" value="FYVE/PHD zinc finger"/>
    <property type="match status" value="1"/>
</dbReference>
<dbReference type="Gene3D" id="3.30.40.10">
    <property type="entry name" value="Zinc/RING finger domain, C3HC4 (zinc finger)"/>
    <property type="match status" value="1"/>
</dbReference>
<dbReference type="OrthoDB" id="2505961at2759"/>
<dbReference type="GO" id="GO:0008270">
    <property type="term" value="F:zinc ion binding"/>
    <property type="evidence" value="ECO:0007669"/>
    <property type="project" value="UniProtKB-KW"/>
</dbReference>
<name>A0A409VBI1_9AGAR</name>
<dbReference type="CDD" id="cd16859">
    <property type="entry name" value="ING_ING4_5"/>
    <property type="match status" value="1"/>
</dbReference>
<evidence type="ECO:0000256" key="4">
    <source>
        <dbReference type="ARBA" id="ARBA00022771"/>
    </source>
</evidence>
<dbReference type="InterPro" id="IPR001965">
    <property type="entry name" value="Znf_PHD"/>
</dbReference>
<feature type="binding site" evidence="9">
    <location>
        <position position="462"/>
    </location>
    <ligand>
        <name>Zn(2+)</name>
        <dbReference type="ChEBI" id="CHEBI:29105"/>
        <label>1</label>
    </ligand>
</feature>
<feature type="region of interest" description="Disordered" evidence="12">
    <location>
        <begin position="207"/>
        <end position="336"/>
    </location>
</feature>
<dbReference type="CDD" id="cd15505">
    <property type="entry name" value="PHD_ING"/>
    <property type="match status" value="1"/>
</dbReference>